<reference evidence="4 5" key="1">
    <citation type="journal article" date="2023" name="Arcadia Sci">
        <title>De novo assembly of a long-read Amblyomma americanum tick genome.</title>
        <authorList>
            <person name="Chou S."/>
            <person name="Poskanzer K.E."/>
            <person name="Rollins M."/>
            <person name="Thuy-Boun P.S."/>
        </authorList>
    </citation>
    <scope>NUCLEOTIDE SEQUENCE [LARGE SCALE GENOMIC DNA]</scope>
    <source>
        <strain evidence="4">F_SG_1</strain>
        <tissue evidence="4">Salivary glands</tissue>
    </source>
</reference>
<feature type="signal peptide" evidence="2">
    <location>
        <begin position="1"/>
        <end position="24"/>
    </location>
</feature>
<reference evidence="4" key="2">
    <citation type="submission" date="2023-03" db="EMBL/GenBank/DDBJ databases">
        <authorList>
            <person name="Thuy-Boun P."/>
        </authorList>
    </citation>
    <scope>NUCLEOTIDE SEQUENCE</scope>
    <source>
        <strain evidence="4">F_SG_1</strain>
        <tissue evidence="4">Salivary glands</tissue>
    </source>
</reference>
<evidence type="ECO:0000256" key="2">
    <source>
        <dbReference type="SAM" id="SignalP"/>
    </source>
</evidence>
<dbReference type="AlphaFoldDB" id="A0AAQ4ELA3"/>
<feature type="region of interest" description="Disordered" evidence="1">
    <location>
        <begin position="65"/>
        <end position="86"/>
    </location>
</feature>
<dbReference type="EMBL" id="JARKHS020013971">
    <property type="protein sequence ID" value="KAK8775559.1"/>
    <property type="molecule type" value="Genomic_DNA"/>
</dbReference>
<evidence type="ECO:0000313" key="3">
    <source>
        <dbReference type="EMBL" id="KAK8766695.1"/>
    </source>
</evidence>
<dbReference type="EMBL" id="JARKHS020026089">
    <property type="protein sequence ID" value="KAK8766695.1"/>
    <property type="molecule type" value="Genomic_DNA"/>
</dbReference>
<protein>
    <recommendedName>
        <fullName evidence="6">Secreted protein</fullName>
    </recommendedName>
</protein>
<reference evidence="4" key="3">
    <citation type="submission" date="2024-02" db="EMBL/GenBank/DDBJ databases">
        <authorList>
            <person name="Mcdaniel E.A."/>
            <person name="Celebi F.M."/>
            <person name="Reiter T."/>
            <person name="Weiss E.C."/>
            <person name="Chou S."/>
        </authorList>
    </citation>
    <scope>NUCLEOTIDE SEQUENCE</scope>
    <source>
        <strain evidence="4">F_SG_1</strain>
        <tissue evidence="4">Salivary glands</tissue>
    </source>
</reference>
<proteinExistence type="predicted"/>
<evidence type="ECO:0000256" key="1">
    <source>
        <dbReference type="SAM" id="MobiDB-lite"/>
    </source>
</evidence>
<gene>
    <name evidence="3" type="ORF">V5799_006525</name>
    <name evidence="4" type="ORF">V5799_031097</name>
</gene>
<name>A0AAQ4ELA3_AMBAM</name>
<keyword evidence="2" id="KW-0732">Signal</keyword>
<evidence type="ECO:0008006" key="6">
    <source>
        <dbReference type="Google" id="ProtNLM"/>
    </source>
</evidence>
<dbReference type="Proteomes" id="UP001321473">
    <property type="component" value="Unassembled WGS sequence"/>
</dbReference>
<sequence>MGKRRVWTVILTLALLLALRRRDAATTAFQMLRLKKLAKLAIIGRALSPQIVPIPVPYGAPAPAYYPPPPPPPPPQQHYPMHYPAPPPVHGHPVPIPVPVPVPVHHHHHIVTHSTGHTTHLTQDGSW</sequence>
<accession>A0AAQ4ELA3</accession>
<keyword evidence="5" id="KW-1185">Reference proteome</keyword>
<evidence type="ECO:0000313" key="5">
    <source>
        <dbReference type="Proteomes" id="UP001321473"/>
    </source>
</evidence>
<evidence type="ECO:0000313" key="4">
    <source>
        <dbReference type="EMBL" id="KAK8775559.1"/>
    </source>
</evidence>
<feature type="chain" id="PRO_5044712291" description="Secreted protein" evidence="2">
    <location>
        <begin position="25"/>
        <end position="127"/>
    </location>
</feature>
<comment type="caution">
    <text evidence="4">The sequence shown here is derived from an EMBL/GenBank/DDBJ whole genome shotgun (WGS) entry which is preliminary data.</text>
</comment>
<organism evidence="4 5">
    <name type="scientific">Amblyomma americanum</name>
    <name type="common">Lone star tick</name>
    <dbReference type="NCBI Taxonomy" id="6943"/>
    <lineage>
        <taxon>Eukaryota</taxon>
        <taxon>Metazoa</taxon>
        <taxon>Ecdysozoa</taxon>
        <taxon>Arthropoda</taxon>
        <taxon>Chelicerata</taxon>
        <taxon>Arachnida</taxon>
        <taxon>Acari</taxon>
        <taxon>Parasitiformes</taxon>
        <taxon>Ixodida</taxon>
        <taxon>Ixodoidea</taxon>
        <taxon>Ixodidae</taxon>
        <taxon>Amblyomminae</taxon>
        <taxon>Amblyomma</taxon>
    </lineage>
</organism>